<dbReference type="PROSITE" id="PS50888">
    <property type="entry name" value="BHLH"/>
    <property type="match status" value="1"/>
</dbReference>
<dbReference type="InParanoid" id="A0A804JVH2"/>
<dbReference type="OMA" id="QFLFSET"/>
<dbReference type="PANTHER" id="PTHR13935:SF90">
    <property type="entry name" value="TRANSCRIPTION FACTOR BHLH162"/>
    <property type="match status" value="1"/>
</dbReference>
<protein>
    <submittedName>
        <fullName evidence="5">(wild Malaysian banana) hypothetical protein</fullName>
    </submittedName>
</protein>
<reference evidence="5" key="1">
    <citation type="submission" date="2021-03" db="EMBL/GenBank/DDBJ databases">
        <authorList>
            <consortium name="Genoscope - CEA"/>
            <person name="William W."/>
        </authorList>
    </citation>
    <scope>NUCLEOTIDE SEQUENCE</scope>
    <source>
        <strain evidence="5">Doubled-haploid Pahang</strain>
    </source>
</reference>
<dbReference type="GO" id="GO:0006357">
    <property type="term" value="P:regulation of transcription by RNA polymerase II"/>
    <property type="evidence" value="ECO:0000318"/>
    <property type="project" value="GO_Central"/>
</dbReference>
<dbReference type="Proteomes" id="UP000012960">
    <property type="component" value="Unplaced"/>
</dbReference>
<organism evidence="6 7">
    <name type="scientific">Musa acuminata subsp. malaccensis</name>
    <name type="common">Wild banana</name>
    <name type="synonym">Musa malaccensis</name>
    <dbReference type="NCBI Taxonomy" id="214687"/>
    <lineage>
        <taxon>Eukaryota</taxon>
        <taxon>Viridiplantae</taxon>
        <taxon>Streptophyta</taxon>
        <taxon>Embryophyta</taxon>
        <taxon>Tracheophyta</taxon>
        <taxon>Spermatophyta</taxon>
        <taxon>Magnoliopsida</taxon>
        <taxon>Liliopsida</taxon>
        <taxon>Zingiberales</taxon>
        <taxon>Musaceae</taxon>
        <taxon>Musa</taxon>
    </lineage>
</organism>
<proteinExistence type="inferred from homology"/>
<evidence type="ECO:0000313" key="5">
    <source>
        <dbReference type="EMBL" id="CAG1856511.1"/>
    </source>
</evidence>
<keyword evidence="7" id="KW-1185">Reference proteome</keyword>
<evidence type="ECO:0000259" key="4">
    <source>
        <dbReference type="PROSITE" id="PS50888"/>
    </source>
</evidence>
<name>A0A804JVH2_MUSAM</name>
<keyword evidence="3" id="KW-0804">Transcription</keyword>
<evidence type="ECO:0000313" key="7">
    <source>
        <dbReference type="Proteomes" id="UP000012960"/>
    </source>
</evidence>
<dbReference type="PANTHER" id="PTHR13935">
    <property type="entry name" value="ACHAETE-SCUTE TRANSCRIPTION FACTOR-RELATED"/>
    <property type="match status" value="1"/>
</dbReference>
<dbReference type="FunCoup" id="A0A804JVH2">
    <property type="interactions" value="113"/>
</dbReference>
<dbReference type="AlphaFoldDB" id="A0A804JVH2"/>
<evidence type="ECO:0000313" key="6">
    <source>
        <dbReference type="EnsemblPlants" id="Ma07_p13630.1"/>
    </source>
</evidence>
<gene>
    <name evidence="5" type="ORF">GSMUA_41270.1</name>
</gene>
<dbReference type="SUPFAM" id="SSF47459">
    <property type="entry name" value="HLH, helix-loop-helix DNA-binding domain"/>
    <property type="match status" value="1"/>
</dbReference>
<sequence length="182" mass="20248">MEASRVSARLDRKIVEKNRRIHMKALYAKLVSLLPASASQESVAATLPNQLDEAINYIKAMQETLERMKKRKKLLMWCAGIGKDEENTCLRVPKMEVQDLNSGLRVIAISSTCDHRLKFSEAVRIVEAAEGNEIITASYAVVGDAAFHTIESMATGNGIGEADKVLESLKNAFRAKLIRWVM</sequence>
<dbReference type="GO" id="GO:0090575">
    <property type="term" value="C:RNA polymerase II transcription regulator complex"/>
    <property type="evidence" value="ECO:0000318"/>
    <property type="project" value="GO_Central"/>
</dbReference>
<dbReference type="InterPro" id="IPR036638">
    <property type="entry name" value="HLH_DNA-bd_sf"/>
</dbReference>
<feature type="domain" description="BHLH" evidence="4">
    <location>
        <begin position="7"/>
        <end position="61"/>
    </location>
</feature>
<dbReference type="InterPro" id="IPR015660">
    <property type="entry name" value="MASH1/Ascl1a-like"/>
</dbReference>
<dbReference type="GO" id="GO:0000977">
    <property type="term" value="F:RNA polymerase II transcription regulatory region sequence-specific DNA binding"/>
    <property type="evidence" value="ECO:0000318"/>
    <property type="project" value="GO_Central"/>
</dbReference>
<dbReference type="InterPro" id="IPR011598">
    <property type="entry name" value="bHLH_dom"/>
</dbReference>
<keyword evidence="2" id="KW-0805">Transcription regulation</keyword>
<evidence type="ECO:0000256" key="1">
    <source>
        <dbReference type="ARBA" id="ARBA00005510"/>
    </source>
</evidence>
<evidence type="ECO:0000256" key="3">
    <source>
        <dbReference type="ARBA" id="ARBA00023163"/>
    </source>
</evidence>
<dbReference type="Pfam" id="PF00010">
    <property type="entry name" value="HLH"/>
    <property type="match status" value="1"/>
</dbReference>
<accession>A0A804JVH2</accession>
<dbReference type="EnsemblPlants" id="Ma07_t13630.1">
    <property type="protein sequence ID" value="Ma07_p13630.1"/>
    <property type="gene ID" value="Ma07_g13630"/>
</dbReference>
<dbReference type="KEGG" id="mus:103991605"/>
<comment type="similarity">
    <text evidence="1">Belongs to the bHLH protein family.</text>
</comment>
<dbReference type="Gramene" id="Ma07_t13630.1">
    <property type="protein sequence ID" value="Ma07_p13630.1"/>
    <property type="gene ID" value="Ma07_g13630"/>
</dbReference>
<dbReference type="GO" id="GO:0046983">
    <property type="term" value="F:protein dimerization activity"/>
    <property type="evidence" value="ECO:0007669"/>
    <property type="project" value="InterPro"/>
</dbReference>
<dbReference type="Gene3D" id="4.10.280.10">
    <property type="entry name" value="Helix-loop-helix DNA-binding domain"/>
    <property type="match status" value="1"/>
</dbReference>
<dbReference type="EMBL" id="HG996473">
    <property type="protein sequence ID" value="CAG1856511.1"/>
    <property type="molecule type" value="Genomic_DNA"/>
</dbReference>
<evidence type="ECO:0000256" key="2">
    <source>
        <dbReference type="ARBA" id="ARBA00023015"/>
    </source>
</evidence>
<reference evidence="6" key="2">
    <citation type="submission" date="2021-05" db="UniProtKB">
        <authorList>
            <consortium name="EnsemblPlants"/>
        </authorList>
    </citation>
    <scope>IDENTIFICATION</scope>
    <source>
        <strain evidence="6">subsp. malaccensis</strain>
    </source>
</reference>
<dbReference type="GO" id="GO:0000981">
    <property type="term" value="F:DNA-binding transcription factor activity, RNA polymerase II-specific"/>
    <property type="evidence" value="ECO:0000318"/>
    <property type="project" value="GO_Central"/>
</dbReference>
<dbReference type="OrthoDB" id="752507at2759"/>